<name>A0ABQ0Q6M3_9PROT</name>
<keyword evidence="4" id="KW-0808">Transferase</keyword>
<dbReference type="InterPro" id="IPR036097">
    <property type="entry name" value="HisK_dim/P_sf"/>
</dbReference>
<dbReference type="Pfam" id="PF02518">
    <property type="entry name" value="HATPase_c"/>
    <property type="match status" value="1"/>
</dbReference>
<proteinExistence type="predicted"/>
<dbReference type="SMART" id="SM00091">
    <property type="entry name" value="PAS"/>
    <property type="match status" value="3"/>
</dbReference>
<dbReference type="SUPFAM" id="SSF55781">
    <property type="entry name" value="GAF domain-like"/>
    <property type="match status" value="1"/>
</dbReference>
<dbReference type="Pfam" id="PF01590">
    <property type="entry name" value="GAF"/>
    <property type="match status" value="1"/>
</dbReference>
<feature type="modified residue" description="4-aspartylphosphate" evidence="6">
    <location>
        <position position="1144"/>
    </location>
</feature>
<evidence type="ECO:0000313" key="12">
    <source>
        <dbReference type="Proteomes" id="UP001062776"/>
    </source>
</evidence>
<feature type="domain" description="Response regulatory" evidence="8">
    <location>
        <begin position="1093"/>
        <end position="1210"/>
    </location>
</feature>
<evidence type="ECO:0000256" key="3">
    <source>
        <dbReference type="ARBA" id="ARBA00022553"/>
    </source>
</evidence>
<dbReference type="PANTHER" id="PTHR43065:SF42">
    <property type="entry name" value="TWO-COMPONENT SENSOR PPRA"/>
    <property type="match status" value="1"/>
</dbReference>
<comment type="caution">
    <text evidence="11">The sequence shown here is derived from an EMBL/GenBank/DDBJ whole genome shotgun (WGS) entry which is preliminary data.</text>
</comment>
<dbReference type="InterPro" id="IPR011006">
    <property type="entry name" value="CheY-like_superfamily"/>
</dbReference>
<evidence type="ECO:0000256" key="6">
    <source>
        <dbReference type="PROSITE-ProRule" id="PRU00169"/>
    </source>
</evidence>
<dbReference type="SUPFAM" id="SSF52172">
    <property type="entry name" value="CheY-like"/>
    <property type="match status" value="1"/>
</dbReference>
<keyword evidence="12" id="KW-1185">Reference proteome</keyword>
<dbReference type="InterPro" id="IPR001610">
    <property type="entry name" value="PAC"/>
</dbReference>
<evidence type="ECO:0000259" key="10">
    <source>
        <dbReference type="PROSITE" id="PS50113"/>
    </source>
</evidence>
<dbReference type="Gene3D" id="3.30.450.20">
    <property type="entry name" value="PAS domain"/>
    <property type="match status" value="3"/>
</dbReference>
<dbReference type="PROSITE" id="PS50109">
    <property type="entry name" value="HIS_KIN"/>
    <property type="match status" value="1"/>
</dbReference>
<feature type="domain" description="PAS" evidence="9">
    <location>
        <begin position="708"/>
        <end position="784"/>
    </location>
</feature>
<dbReference type="InterPro" id="IPR003594">
    <property type="entry name" value="HATPase_dom"/>
</dbReference>
<evidence type="ECO:0000313" key="11">
    <source>
        <dbReference type="EMBL" id="GBQ93797.1"/>
    </source>
</evidence>
<reference evidence="11" key="1">
    <citation type="submission" date="2013-04" db="EMBL/GenBank/DDBJ databases">
        <title>The genome sequencing project of 58 acetic acid bacteria.</title>
        <authorList>
            <person name="Okamoto-Kainuma A."/>
            <person name="Ishikawa M."/>
            <person name="Umino S."/>
            <person name="Koizumi Y."/>
            <person name="Shiwa Y."/>
            <person name="Yoshikawa H."/>
            <person name="Matsutani M."/>
            <person name="Matsushita K."/>
        </authorList>
    </citation>
    <scope>NUCLEOTIDE SEQUENCE</scope>
    <source>
        <strain evidence="11">NRIC 0535</strain>
    </source>
</reference>
<dbReference type="SMART" id="SM00065">
    <property type="entry name" value="GAF"/>
    <property type="match status" value="1"/>
</dbReference>
<dbReference type="CDD" id="cd00130">
    <property type="entry name" value="PAS"/>
    <property type="match status" value="3"/>
</dbReference>
<dbReference type="SUPFAM" id="SSF55785">
    <property type="entry name" value="PYP-like sensor domain (PAS domain)"/>
    <property type="match status" value="3"/>
</dbReference>
<dbReference type="InterPro" id="IPR013656">
    <property type="entry name" value="PAS_4"/>
</dbReference>
<evidence type="ECO:0000256" key="2">
    <source>
        <dbReference type="ARBA" id="ARBA00012438"/>
    </source>
</evidence>
<dbReference type="InterPro" id="IPR001789">
    <property type="entry name" value="Sig_transdc_resp-reg_receiver"/>
</dbReference>
<dbReference type="Gene3D" id="3.30.450.40">
    <property type="match status" value="1"/>
</dbReference>
<dbReference type="Gene3D" id="3.30.565.10">
    <property type="entry name" value="Histidine kinase-like ATPase, C-terminal domain"/>
    <property type="match status" value="1"/>
</dbReference>
<feature type="domain" description="Histidine kinase" evidence="7">
    <location>
        <begin position="846"/>
        <end position="1070"/>
    </location>
</feature>
<sequence>MQVRERSGPETTRETEPLEIRFPPHALQALRETFPQNEISLLLVSGKRARHAEPARRDLPDLGLWPDHDWAQAPPHANHSILAGWLFFTLGSPLLGVIAVETREAQLSERDHRIIEAHAHLLETLAYVSLGAGPDALSPSASNAQTLPTVPALRQNQMSLEKSEAIQPENPLPSQSEKAELGFLLWNDQTRRLTGDPRMAALCGLDAEALRQGIEWPVFLSRLRESHRGSPDLDPVQWLIQAGQTGVVFHDARGLPRPVHISAQPHAQGCTGTVISRDHDEYTALRTSQAFINSMLVSANDCVKILDLDGTITFVNHGAVLVLDLCSPADMLGVFWPDVWQERGRRLSLDAIASARAGLTSHFQEYVESSDGRKRLWDVVVTPILAPDGMPERILGISRDMTVANQEHERLELALAAGTIVGMWLWDAKRERVTGDLRMAQTLHLSPSALADGVSLEALLDCITEEDRPIVSDALDKALRERAPFRCEFRLRDDGTRTSRWIEANGSCSWDQNGQISHFPGILLDIDAPKRQTLKREALVTFGDELRSLSSEAEILSLTARTLGVTIEADRSGFADVDQERELALVNDSWRRDTSYPDVSGIYAFRAFGSYIDLLKRGEVVAIDDVRTNPLTADQAELFAPLEICALLNVPIMENGVLQAVALVHFAHPHCWDEITLSFVRTVSDRSWAALRQVRAQEALRRMNETLEEQVLRRTRERDRLWAISADLLALTDRDGRLRYLNPSWMSCFGDKARDWIGNKAENLVHPNDTARATEALSLLREGRLDHGVDLRFLHQDGEWHTFNWSGSIEGDDIYLIGRDVTDRIALEDQLRQSQKMEAVGQLTGGLAHDFNNILAGIGGALSLLSRRIEQGRTEGLDRYIMAAQGATDRAAALTHRLLAFSRRQTLDPQPADINALIVGLEDLISGTVGPSVVLELCLDETIGPALVDTNQLENALLNLSINARDAMPEGGHMQIITSRCTLGLLQAEEWGLRPGMYQVLSVTDTGVGMSADVMARAFDPFFTTKPLGKGTGLGLSMIYGFARQSGGRVSITSTPGSGTSVHIWLPSHAASLPVASEIVPAQRGGDVLTHLRVLLVDDEETLRFTMRETLEDWGAIVQEASDGTAALALLNDRERLFDVLITDVGLPGGLNGRQLADAALSLRPGLSVLFITGYAEQAIFDRSVRNEKIHILPKPFTTAMLDEKLRNALRNP</sequence>
<dbReference type="SUPFAM" id="SSF55874">
    <property type="entry name" value="ATPase domain of HSP90 chaperone/DNA topoisomerase II/histidine kinase"/>
    <property type="match status" value="1"/>
</dbReference>
<dbReference type="SUPFAM" id="SSF47384">
    <property type="entry name" value="Homodimeric domain of signal transducing histidine kinase"/>
    <property type="match status" value="1"/>
</dbReference>
<dbReference type="InterPro" id="IPR005467">
    <property type="entry name" value="His_kinase_dom"/>
</dbReference>
<feature type="domain" description="PAC" evidence="10">
    <location>
        <begin position="361"/>
        <end position="413"/>
    </location>
</feature>
<dbReference type="PROSITE" id="PS50113">
    <property type="entry name" value="PAC"/>
    <property type="match status" value="1"/>
</dbReference>
<keyword evidence="3 6" id="KW-0597">Phosphoprotein</keyword>
<dbReference type="InterPro" id="IPR029016">
    <property type="entry name" value="GAF-like_dom_sf"/>
</dbReference>
<evidence type="ECO:0000256" key="1">
    <source>
        <dbReference type="ARBA" id="ARBA00000085"/>
    </source>
</evidence>
<dbReference type="SMART" id="SM00387">
    <property type="entry name" value="HATPase_c"/>
    <property type="match status" value="1"/>
</dbReference>
<evidence type="ECO:0000256" key="5">
    <source>
        <dbReference type="ARBA" id="ARBA00022777"/>
    </source>
</evidence>
<dbReference type="PROSITE" id="PS50112">
    <property type="entry name" value="PAS"/>
    <property type="match status" value="1"/>
</dbReference>
<dbReference type="Gene3D" id="1.10.287.130">
    <property type="match status" value="1"/>
</dbReference>
<dbReference type="Proteomes" id="UP001062776">
    <property type="component" value="Unassembled WGS sequence"/>
</dbReference>
<dbReference type="GO" id="GO:0016301">
    <property type="term" value="F:kinase activity"/>
    <property type="evidence" value="ECO:0007669"/>
    <property type="project" value="UniProtKB-KW"/>
</dbReference>
<gene>
    <name evidence="11" type="ORF">AA0535_2946</name>
</gene>
<dbReference type="SMART" id="SM00448">
    <property type="entry name" value="REC"/>
    <property type="match status" value="1"/>
</dbReference>
<dbReference type="PROSITE" id="PS50110">
    <property type="entry name" value="RESPONSE_REGULATORY"/>
    <property type="match status" value="1"/>
</dbReference>
<dbReference type="InterPro" id="IPR003018">
    <property type="entry name" value="GAF"/>
</dbReference>
<dbReference type="InterPro" id="IPR035965">
    <property type="entry name" value="PAS-like_dom_sf"/>
</dbReference>
<evidence type="ECO:0000259" key="9">
    <source>
        <dbReference type="PROSITE" id="PS50112"/>
    </source>
</evidence>
<dbReference type="NCBIfam" id="TIGR00229">
    <property type="entry name" value="sensory_box"/>
    <property type="match status" value="1"/>
</dbReference>
<keyword evidence="5 11" id="KW-0418">Kinase</keyword>
<dbReference type="EC" id="2.7.13.3" evidence="2"/>
<dbReference type="PANTHER" id="PTHR43065">
    <property type="entry name" value="SENSOR HISTIDINE KINASE"/>
    <property type="match status" value="1"/>
</dbReference>
<evidence type="ECO:0000256" key="4">
    <source>
        <dbReference type="ARBA" id="ARBA00022679"/>
    </source>
</evidence>
<dbReference type="InterPro" id="IPR036890">
    <property type="entry name" value="HATPase_C_sf"/>
</dbReference>
<organism evidence="11 12">
    <name type="scientific">Asaia krungthepensis NRIC 0535</name>
    <dbReference type="NCBI Taxonomy" id="1307925"/>
    <lineage>
        <taxon>Bacteria</taxon>
        <taxon>Pseudomonadati</taxon>
        <taxon>Pseudomonadota</taxon>
        <taxon>Alphaproteobacteria</taxon>
        <taxon>Acetobacterales</taxon>
        <taxon>Acetobacteraceae</taxon>
        <taxon>Asaia</taxon>
    </lineage>
</organism>
<comment type="catalytic activity">
    <reaction evidence="1">
        <text>ATP + protein L-histidine = ADP + protein N-phospho-L-histidine.</text>
        <dbReference type="EC" id="2.7.13.3"/>
    </reaction>
</comment>
<dbReference type="SMART" id="SM00086">
    <property type="entry name" value="PAC"/>
    <property type="match status" value="3"/>
</dbReference>
<dbReference type="InterPro" id="IPR004358">
    <property type="entry name" value="Sig_transdc_His_kin-like_C"/>
</dbReference>
<protein>
    <recommendedName>
        <fullName evidence="2">histidine kinase</fullName>
        <ecNumber evidence="2">2.7.13.3</ecNumber>
    </recommendedName>
</protein>
<dbReference type="CDD" id="cd00082">
    <property type="entry name" value="HisKA"/>
    <property type="match status" value="1"/>
</dbReference>
<evidence type="ECO:0000259" key="8">
    <source>
        <dbReference type="PROSITE" id="PS50110"/>
    </source>
</evidence>
<dbReference type="EMBL" id="BAPV01000061">
    <property type="protein sequence ID" value="GBQ93797.1"/>
    <property type="molecule type" value="Genomic_DNA"/>
</dbReference>
<dbReference type="InterPro" id="IPR000014">
    <property type="entry name" value="PAS"/>
</dbReference>
<dbReference type="Pfam" id="PF08448">
    <property type="entry name" value="PAS_4"/>
    <property type="match status" value="2"/>
</dbReference>
<dbReference type="RefSeq" id="WP_264817487.1">
    <property type="nucleotide sequence ID" value="NZ_BAPV01000061.1"/>
</dbReference>
<accession>A0ABQ0Q6M3</accession>
<dbReference type="Pfam" id="PF00072">
    <property type="entry name" value="Response_reg"/>
    <property type="match status" value="1"/>
</dbReference>
<dbReference type="InterPro" id="IPR003661">
    <property type="entry name" value="HisK_dim/P_dom"/>
</dbReference>
<dbReference type="Pfam" id="PF08447">
    <property type="entry name" value="PAS_3"/>
    <property type="match status" value="1"/>
</dbReference>
<dbReference type="InterPro" id="IPR013655">
    <property type="entry name" value="PAS_fold_3"/>
</dbReference>
<dbReference type="SMART" id="SM00388">
    <property type="entry name" value="HisKA"/>
    <property type="match status" value="1"/>
</dbReference>
<dbReference type="Pfam" id="PF00512">
    <property type="entry name" value="HisKA"/>
    <property type="match status" value="1"/>
</dbReference>
<dbReference type="Gene3D" id="3.40.50.2300">
    <property type="match status" value="1"/>
</dbReference>
<dbReference type="InterPro" id="IPR000700">
    <property type="entry name" value="PAS-assoc_C"/>
</dbReference>
<evidence type="ECO:0000259" key="7">
    <source>
        <dbReference type="PROSITE" id="PS50109"/>
    </source>
</evidence>
<dbReference type="PRINTS" id="PR00344">
    <property type="entry name" value="BCTRLSENSOR"/>
</dbReference>